<dbReference type="Proteomes" id="UP000053841">
    <property type="component" value="Unassembled WGS sequence"/>
</dbReference>
<dbReference type="GeneID" id="19146904"/>
<dbReference type="KEGG" id="bze:COCCADRAFT_31211"/>
<accession>W6XX10</accession>
<dbReference type="AlphaFoldDB" id="W6XX10"/>
<dbReference type="HOGENOM" id="CLU_099903_0_0_1"/>
<dbReference type="EMBL" id="KI964965">
    <property type="protein sequence ID" value="EUC27269.1"/>
    <property type="molecule type" value="Genomic_DNA"/>
</dbReference>
<reference evidence="1 2" key="1">
    <citation type="journal article" date="2013" name="PLoS Genet.">
        <title>Comparative genome structure, secondary metabolite, and effector coding capacity across Cochliobolus pathogens.</title>
        <authorList>
            <person name="Condon B.J."/>
            <person name="Leng Y."/>
            <person name="Wu D."/>
            <person name="Bushley K.E."/>
            <person name="Ohm R.A."/>
            <person name="Otillar R."/>
            <person name="Martin J."/>
            <person name="Schackwitz W."/>
            <person name="Grimwood J."/>
            <person name="MohdZainudin N."/>
            <person name="Xue C."/>
            <person name="Wang R."/>
            <person name="Manning V.A."/>
            <person name="Dhillon B."/>
            <person name="Tu Z.J."/>
            <person name="Steffenson B.J."/>
            <person name="Salamov A."/>
            <person name="Sun H."/>
            <person name="Lowry S."/>
            <person name="LaButti K."/>
            <person name="Han J."/>
            <person name="Copeland A."/>
            <person name="Lindquist E."/>
            <person name="Barry K."/>
            <person name="Schmutz J."/>
            <person name="Baker S.E."/>
            <person name="Ciuffetti L.M."/>
            <person name="Grigoriev I.V."/>
            <person name="Zhong S."/>
            <person name="Turgeon B.G."/>
        </authorList>
    </citation>
    <scope>NUCLEOTIDE SEQUENCE [LARGE SCALE GENOMIC DNA]</scope>
    <source>
        <strain evidence="1 2">26-R-13</strain>
    </source>
</reference>
<dbReference type="OrthoDB" id="3692884at2759"/>
<protein>
    <submittedName>
        <fullName evidence="1">Uncharacterized protein</fullName>
    </submittedName>
</protein>
<name>W6XX10_COCC2</name>
<gene>
    <name evidence="1" type="ORF">COCCADRAFT_31211</name>
</gene>
<organism evidence="1 2">
    <name type="scientific">Cochliobolus carbonum (strain 26-R-13)</name>
    <name type="common">Maize leaf spot fungus</name>
    <name type="synonym">Bipolaris zeicola</name>
    <dbReference type="NCBI Taxonomy" id="930089"/>
    <lineage>
        <taxon>Eukaryota</taxon>
        <taxon>Fungi</taxon>
        <taxon>Dikarya</taxon>
        <taxon>Ascomycota</taxon>
        <taxon>Pezizomycotina</taxon>
        <taxon>Dothideomycetes</taxon>
        <taxon>Pleosporomycetidae</taxon>
        <taxon>Pleosporales</taxon>
        <taxon>Pleosporineae</taxon>
        <taxon>Pleosporaceae</taxon>
        <taxon>Bipolaris</taxon>
    </lineage>
</organism>
<sequence length="243" mass="27767">MAAATLRLPVHGPNQEHRCNKHKTPRYYELEWQYLGMPVEDVENAIVSGLQYNFYAAFVSQPILSLEAAGYYPYNGLAWDEEDGVYFDHSLYILVDTGVIKNCTTSCQEIDLSIQLGDCYPSVKSFRAGGLRFYNTYSVPLEDKKTVFDRVYQRQKHIQSWKEEMLGSPVVKSVQYWRVKSGEVMTAVRSASRVQCGQMFYDGDRRIEASSQSAAQQADLILVSGRYRTRGKEINKCFLFNGT</sequence>
<dbReference type="RefSeq" id="XP_007718428.1">
    <property type="nucleotide sequence ID" value="XM_007720238.1"/>
</dbReference>
<proteinExistence type="predicted"/>
<keyword evidence="2" id="KW-1185">Reference proteome</keyword>
<evidence type="ECO:0000313" key="1">
    <source>
        <dbReference type="EMBL" id="EUC27269.1"/>
    </source>
</evidence>
<evidence type="ECO:0000313" key="2">
    <source>
        <dbReference type="Proteomes" id="UP000053841"/>
    </source>
</evidence>